<organism evidence="1 2">
    <name type="scientific">Nocardia ignorata</name>
    <dbReference type="NCBI Taxonomy" id="145285"/>
    <lineage>
        <taxon>Bacteria</taxon>
        <taxon>Bacillati</taxon>
        <taxon>Actinomycetota</taxon>
        <taxon>Actinomycetes</taxon>
        <taxon>Mycobacteriales</taxon>
        <taxon>Nocardiaceae</taxon>
        <taxon>Nocardia</taxon>
    </lineage>
</organism>
<evidence type="ECO:0000313" key="2">
    <source>
        <dbReference type="Proteomes" id="UP000295087"/>
    </source>
</evidence>
<protein>
    <submittedName>
        <fullName evidence="1">Uncharacterized protein</fullName>
    </submittedName>
</protein>
<dbReference type="AlphaFoldDB" id="A0A4R6NYK3"/>
<dbReference type="Proteomes" id="UP000295087">
    <property type="component" value="Unassembled WGS sequence"/>
</dbReference>
<keyword evidence="2" id="KW-1185">Reference proteome</keyword>
<dbReference type="RefSeq" id="WP_067496562.1">
    <property type="nucleotide sequence ID" value="NZ_SNXK01000012.1"/>
</dbReference>
<dbReference type="EMBL" id="SNXK01000012">
    <property type="protein sequence ID" value="TDP29769.1"/>
    <property type="molecule type" value="Genomic_DNA"/>
</dbReference>
<sequence>MRTGARRPTDDELRTRFEYALAAARDQGVDLTDHPLDTDTADALSAVAEAYPNPPAELIDAAERAFQGLLDGTNGARRAASARARLLGD</sequence>
<gene>
    <name evidence="1" type="ORF">DFR75_11233</name>
</gene>
<evidence type="ECO:0000313" key="1">
    <source>
        <dbReference type="EMBL" id="TDP29769.1"/>
    </source>
</evidence>
<name>A0A4R6NYK3_NOCIG</name>
<reference evidence="1 2" key="1">
    <citation type="submission" date="2019-03" db="EMBL/GenBank/DDBJ databases">
        <title>Genomic Encyclopedia of Type Strains, Phase IV (KMG-IV): sequencing the most valuable type-strain genomes for metagenomic binning, comparative biology and taxonomic classification.</title>
        <authorList>
            <person name="Goeker M."/>
        </authorList>
    </citation>
    <scope>NUCLEOTIDE SEQUENCE [LARGE SCALE GENOMIC DNA]</scope>
    <source>
        <strain evidence="1 2">DSM 44496</strain>
    </source>
</reference>
<comment type="caution">
    <text evidence="1">The sequence shown here is derived from an EMBL/GenBank/DDBJ whole genome shotgun (WGS) entry which is preliminary data.</text>
</comment>
<accession>A0A4R6NYK3</accession>
<proteinExistence type="predicted"/>